<dbReference type="GO" id="GO:0005524">
    <property type="term" value="F:ATP binding"/>
    <property type="evidence" value="ECO:0007669"/>
    <property type="project" value="UniProtKB-KW"/>
</dbReference>
<comment type="function">
    <text evidence="11">Allows the formation of correctly charged Gln-tRNA(Gln) through the transamidation of misacylated Glu-tRNA(Gln) in organisms which lack glutaminyl-tRNA synthetase. The reaction takes place in the presence of glutamine and ATP through an activated gamma-phospho-Glu-tRNA(Gln).</text>
</comment>
<dbReference type="InterPro" id="IPR036928">
    <property type="entry name" value="AS_sf"/>
</dbReference>
<comment type="similarity">
    <text evidence="2 11">Belongs to the amidase family. GatA subfamily.</text>
</comment>
<evidence type="ECO:0000313" key="13">
    <source>
        <dbReference type="EMBL" id="CBI76465.1"/>
    </source>
</evidence>
<dbReference type="EMBL" id="FN645454">
    <property type="protein sequence ID" value="CBI76465.1"/>
    <property type="molecule type" value="Genomic_DNA"/>
</dbReference>
<dbReference type="GO" id="GO:0050567">
    <property type="term" value="F:glutaminyl-tRNA synthase (glutamine-hydrolyzing) activity"/>
    <property type="evidence" value="ECO:0007669"/>
    <property type="project" value="UniProtKB-UniRule"/>
</dbReference>
<evidence type="ECO:0000259" key="12">
    <source>
        <dbReference type="Pfam" id="PF01425"/>
    </source>
</evidence>
<dbReference type="PANTHER" id="PTHR11895:SF151">
    <property type="entry name" value="GLUTAMYL-TRNA(GLN) AMIDOTRANSFERASE SUBUNIT A"/>
    <property type="match status" value="1"/>
</dbReference>
<keyword evidence="6 11" id="KW-0436">Ligase</keyword>
<dbReference type="STRING" id="696125.BARCL_0784"/>
<evidence type="ECO:0000256" key="7">
    <source>
        <dbReference type="ARBA" id="ARBA00022741"/>
    </source>
</evidence>
<feature type="active site" description="Acyl-ester intermediate" evidence="11">
    <location>
        <position position="183"/>
    </location>
</feature>
<dbReference type="InterPro" id="IPR004412">
    <property type="entry name" value="GatA"/>
</dbReference>
<accession>E6YHX7</accession>
<evidence type="ECO:0000256" key="5">
    <source>
        <dbReference type="ARBA" id="ARBA00014428"/>
    </source>
</evidence>
<dbReference type="Gene3D" id="3.90.1300.10">
    <property type="entry name" value="Amidase signature (AS) domain"/>
    <property type="match status" value="1"/>
</dbReference>
<dbReference type="GO" id="GO:0006412">
    <property type="term" value="P:translation"/>
    <property type="evidence" value="ECO:0007669"/>
    <property type="project" value="UniProtKB-UniRule"/>
</dbReference>
<reference evidence="13 14" key="2">
    <citation type="journal article" date="2011" name="PLoS Genet.">
        <title>Parallel evolution of a type IV secretion system in radiating lineages of the host-restricted bacterial pathogen Bartonella.</title>
        <authorList>
            <person name="Engel P."/>
            <person name="Salzburger W."/>
            <person name="Liesch M."/>
            <person name="Chang C.C."/>
            <person name="Maruyama S."/>
            <person name="Lanz C."/>
            <person name="Calteau A."/>
            <person name="Lajus A."/>
            <person name="Medigue C."/>
            <person name="Schuster S.C."/>
            <person name="Dehio C."/>
        </authorList>
    </citation>
    <scope>NUCLEOTIDE SEQUENCE [LARGE SCALE GENOMIC DNA]</scope>
    <source>
        <strain evidence="14">CIP 104772 / 73</strain>
    </source>
</reference>
<protein>
    <recommendedName>
        <fullName evidence="5 11">Glutamyl-tRNA(Gln) amidotransferase subunit A</fullName>
        <shortName evidence="11">Glu-ADT subunit A</shortName>
        <ecNumber evidence="4 11">6.3.5.7</ecNumber>
    </recommendedName>
</protein>
<dbReference type="GO" id="GO:0030956">
    <property type="term" value="C:glutamyl-tRNA(Gln) amidotransferase complex"/>
    <property type="evidence" value="ECO:0007669"/>
    <property type="project" value="InterPro"/>
</dbReference>
<keyword evidence="13" id="KW-0808">Transferase</keyword>
<dbReference type="eggNOG" id="COG0154">
    <property type="taxonomic scope" value="Bacteria"/>
</dbReference>
<evidence type="ECO:0000256" key="6">
    <source>
        <dbReference type="ARBA" id="ARBA00022598"/>
    </source>
</evidence>
<dbReference type="RefSeq" id="WP_013545104.1">
    <property type="nucleotide sequence ID" value="NC_014932.1"/>
</dbReference>
<feature type="active site" description="Charge relay system" evidence="11">
    <location>
        <position position="79"/>
    </location>
</feature>
<keyword evidence="9 11" id="KW-0648">Protein biosynthesis</keyword>
<name>E6YHX7_BARC7</name>
<dbReference type="PANTHER" id="PTHR11895">
    <property type="entry name" value="TRANSAMIDASE"/>
    <property type="match status" value="1"/>
</dbReference>
<dbReference type="HOGENOM" id="CLU_009600_0_3_5"/>
<evidence type="ECO:0000256" key="8">
    <source>
        <dbReference type="ARBA" id="ARBA00022840"/>
    </source>
</evidence>
<gene>
    <name evidence="11 13" type="primary">gatA</name>
    <name evidence="13" type="ordered locus">BARCL_0784</name>
</gene>
<dbReference type="Pfam" id="PF01425">
    <property type="entry name" value="Amidase"/>
    <property type="match status" value="1"/>
</dbReference>
<organism evidence="13 14">
    <name type="scientific">Bartonella clarridgeiae (strain CCUG 45776 / CIP 104772 / 73)</name>
    <dbReference type="NCBI Taxonomy" id="696125"/>
    <lineage>
        <taxon>Bacteria</taxon>
        <taxon>Pseudomonadati</taxon>
        <taxon>Pseudomonadota</taxon>
        <taxon>Alphaproteobacteria</taxon>
        <taxon>Hyphomicrobiales</taxon>
        <taxon>Bartonellaceae</taxon>
        <taxon>Bartonella</taxon>
    </lineage>
</organism>
<dbReference type="PROSITE" id="PS00571">
    <property type="entry name" value="AMIDASES"/>
    <property type="match status" value="1"/>
</dbReference>
<dbReference type="GO" id="GO:0016740">
    <property type="term" value="F:transferase activity"/>
    <property type="evidence" value="ECO:0007669"/>
    <property type="project" value="UniProtKB-KW"/>
</dbReference>
<evidence type="ECO:0000313" key="14">
    <source>
        <dbReference type="Proteomes" id="UP000009101"/>
    </source>
</evidence>
<dbReference type="InterPro" id="IPR023631">
    <property type="entry name" value="Amidase_dom"/>
</dbReference>
<comment type="subunit">
    <text evidence="3 11">Heterotrimer of A, B and C subunits.</text>
</comment>
<dbReference type="InterPro" id="IPR020556">
    <property type="entry name" value="Amidase_CS"/>
</dbReference>
<evidence type="ECO:0000256" key="9">
    <source>
        <dbReference type="ARBA" id="ARBA00022917"/>
    </source>
</evidence>
<dbReference type="KEGG" id="bcd:BARCL_0784"/>
<dbReference type="NCBIfam" id="TIGR00132">
    <property type="entry name" value="gatA"/>
    <property type="match status" value="1"/>
</dbReference>
<dbReference type="SUPFAM" id="SSF75304">
    <property type="entry name" value="Amidase signature (AS) enzymes"/>
    <property type="match status" value="1"/>
</dbReference>
<evidence type="ECO:0000256" key="3">
    <source>
        <dbReference type="ARBA" id="ARBA00011123"/>
    </source>
</evidence>
<dbReference type="Proteomes" id="UP000009101">
    <property type="component" value="Chromosome"/>
</dbReference>
<keyword evidence="8 11" id="KW-0067">ATP-binding</keyword>
<evidence type="ECO:0000256" key="1">
    <source>
        <dbReference type="ARBA" id="ARBA00003871"/>
    </source>
</evidence>
<dbReference type="HAMAP" id="MF_00120">
    <property type="entry name" value="GatA"/>
    <property type="match status" value="1"/>
</dbReference>
<proteinExistence type="inferred from homology"/>
<evidence type="ECO:0000256" key="10">
    <source>
        <dbReference type="ARBA" id="ARBA00047407"/>
    </source>
</evidence>
<dbReference type="InterPro" id="IPR000120">
    <property type="entry name" value="Amidase"/>
</dbReference>
<comment type="function">
    <text evidence="1">Hydrolyzes indole-3-acetamide (IAM) into indole-3-acetic acid (IAA).</text>
</comment>
<feature type="active site" description="Charge relay system" evidence="11">
    <location>
        <position position="159"/>
    </location>
</feature>
<dbReference type="AlphaFoldDB" id="E6YHX7"/>
<sequence length="494" mass="53524">MTDLTTLTIAQARDALKKGDLKAVELTEAYLKAIELANPILNAYVAVTAEQARKMAAESDIRLAKGEAGILEGIPLGIKDLFATQDIHTQACSYILDGFKPKYESTVTANLWKDGAVMLGKLNMDEFAMGSSNETSCYGPTINPWRKKESDEKLVPGGSSGGSAAAVAARLCAGATATDTGGSIRQPAAFTGTVGIKPTYGRCSRWGMIAYASSLDQAGPVGRDVRDCAIMLKSMASFDDKDSTSVDLPVLDYENYLGQSIKGMKIGIPKEYYIEGMSDEIVDLWQKGINWLKEAGAEIINISLPHTKYSLPAYYIVAPAEASSNLARYDGVRFGLRVSGKDVIEMYENTRSAGFGDEVKRRILIGTYVLSAGYYDAYYLKAQRVRTLIKRDFDHCFDLGIDAILTPTTPTSAFSIADEKIKNDTIAMYLNDIFTVPVNMAGLPGISVPAGLSLNGLPLGLQLIGRSFSEEVILKIAYIIEQAAGILNAEKWWP</sequence>
<comment type="catalytic activity">
    <reaction evidence="10 11">
        <text>L-glutamyl-tRNA(Gln) + L-glutamine + ATP + H2O = L-glutaminyl-tRNA(Gln) + L-glutamate + ADP + phosphate + H(+)</text>
        <dbReference type="Rhea" id="RHEA:17521"/>
        <dbReference type="Rhea" id="RHEA-COMP:9681"/>
        <dbReference type="Rhea" id="RHEA-COMP:9684"/>
        <dbReference type="ChEBI" id="CHEBI:15377"/>
        <dbReference type="ChEBI" id="CHEBI:15378"/>
        <dbReference type="ChEBI" id="CHEBI:29985"/>
        <dbReference type="ChEBI" id="CHEBI:30616"/>
        <dbReference type="ChEBI" id="CHEBI:43474"/>
        <dbReference type="ChEBI" id="CHEBI:58359"/>
        <dbReference type="ChEBI" id="CHEBI:78520"/>
        <dbReference type="ChEBI" id="CHEBI:78521"/>
        <dbReference type="ChEBI" id="CHEBI:456216"/>
        <dbReference type="EC" id="6.3.5.7"/>
    </reaction>
</comment>
<evidence type="ECO:0000256" key="2">
    <source>
        <dbReference type="ARBA" id="ARBA00008069"/>
    </source>
</evidence>
<feature type="domain" description="Amidase" evidence="12">
    <location>
        <begin position="25"/>
        <end position="474"/>
    </location>
</feature>
<dbReference type="OrthoDB" id="9811471at2"/>
<evidence type="ECO:0000256" key="4">
    <source>
        <dbReference type="ARBA" id="ARBA00012739"/>
    </source>
</evidence>
<dbReference type="EC" id="6.3.5.7" evidence="4 11"/>
<evidence type="ECO:0000256" key="11">
    <source>
        <dbReference type="HAMAP-Rule" id="MF_00120"/>
    </source>
</evidence>
<reference evidence="14" key="1">
    <citation type="submission" date="2009-11" db="EMBL/GenBank/DDBJ databases">
        <title>Genome sequencing of Bartonella species and comparative genomics.</title>
        <authorList>
            <person name="Engel P."/>
            <person name="Salzburger W."/>
            <person name="Marius L."/>
            <person name="Chao-Chin C."/>
            <person name="Soichi M."/>
            <person name="Christa L."/>
            <person name="Alexandra C."/>
            <person name="Aurelie L."/>
            <person name="Claudine M."/>
            <person name="Stephan S.C."/>
            <person name="Christoph D."/>
        </authorList>
    </citation>
    <scope>NUCLEOTIDE SEQUENCE [LARGE SCALE GENOMIC DNA]</scope>
    <source>
        <strain evidence="14">CIP 104772 / 73</strain>
    </source>
</reference>
<keyword evidence="14" id="KW-1185">Reference proteome</keyword>
<keyword evidence="7 11" id="KW-0547">Nucleotide-binding</keyword>